<reference evidence="2 3" key="1">
    <citation type="journal article" date="2020" name="IScience">
        <title>Genome Sequencing of the Endangered Kingdonia uniflora (Circaeasteraceae, Ranunculales) Reveals Potential Mechanisms of Evolutionary Specialization.</title>
        <authorList>
            <person name="Sun Y."/>
            <person name="Deng T."/>
            <person name="Zhang A."/>
            <person name="Moore M.J."/>
            <person name="Landis J.B."/>
            <person name="Lin N."/>
            <person name="Zhang H."/>
            <person name="Zhang X."/>
            <person name="Huang J."/>
            <person name="Zhang X."/>
            <person name="Sun H."/>
            <person name="Wang H."/>
        </authorList>
    </citation>
    <scope>NUCLEOTIDE SEQUENCE [LARGE SCALE GENOMIC DNA]</scope>
    <source>
        <strain evidence="2">TB1705</strain>
        <tissue evidence="2">Leaf</tissue>
    </source>
</reference>
<dbReference type="EMBL" id="JACGCM010000671">
    <property type="protein sequence ID" value="KAF6168903.1"/>
    <property type="molecule type" value="Genomic_DNA"/>
</dbReference>
<sequence>MNHVRNSNLKLSDRSIAQRARREHKRQLRELASIEAPVPEDAESFVQNEVPIPINPTIVLASNFPSSTFEIGESSSVPANVIHHYMEEHYNSSDNDEVEHANVNQVAVQLGCHFLGQMDVVCMHCSALH</sequence>
<proteinExistence type="predicted"/>
<gene>
    <name evidence="2" type="ORF">GIB67_038400</name>
</gene>
<evidence type="ECO:0000313" key="2">
    <source>
        <dbReference type="EMBL" id="KAF6168903.1"/>
    </source>
</evidence>
<evidence type="ECO:0000313" key="3">
    <source>
        <dbReference type="Proteomes" id="UP000541444"/>
    </source>
</evidence>
<name>A0A7J7NP59_9MAGN</name>
<keyword evidence="3" id="KW-1185">Reference proteome</keyword>
<comment type="caution">
    <text evidence="2">The sequence shown here is derived from an EMBL/GenBank/DDBJ whole genome shotgun (WGS) entry which is preliminary data.</text>
</comment>
<protein>
    <submittedName>
        <fullName evidence="2">Uncharacterized protein</fullName>
    </submittedName>
</protein>
<feature type="region of interest" description="Disordered" evidence="1">
    <location>
        <begin position="1"/>
        <end position="23"/>
    </location>
</feature>
<accession>A0A7J7NP59</accession>
<dbReference type="AlphaFoldDB" id="A0A7J7NP59"/>
<organism evidence="2 3">
    <name type="scientific">Kingdonia uniflora</name>
    <dbReference type="NCBI Taxonomy" id="39325"/>
    <lineage>
        <taxon>Eukaryota</taxon>
        <taxon>Viridiplantae</taxon>
        <taxon>Streptophyta</taxon>
        <taxon>Embryophyta</taxon>
        <taxon>Tracheophyta</taxon>
        <taxon>Spermatophyta</taxon>
        <taxon>Magnoliopsida</taxon>
        <taxon>Ranunculales</taxon>
        <taxon>Circaeasteraceae</taxon>
        <taxon>Kingdonia</taxon>
    </lineage>
</organism>
<feature type="compositionally biased region" description="Polar residues" evidence="1">
    <location>
        <begin position="1"/>
        <end position="10"/>
    </location>
</feature>
<dbReference type="Proteomes" id="UP000541444">
    <property type="component" value="Unassembled WGS sequence"/>
</dbReference>
<evidence type="ECO:0000256" key="1">
    <source>
        <dbReference type="SAM" id="MobiDB-lite"/>
    </source>
</evidence>